<keyword evidence="2" id="KW-0378">Hydrolase</keyword>
<keyword evidence="5" id="KW-1185">Reference proteome</keyword>
<accession>A0A542Y1N8</accession>
<dbReference type="InterPro" id="IPR020084">
    <property type="entry name" value="NUDIX_hydrolase_CS"/>
</dbReference>
<dbReference type="InterPro" id="IPR000086">
    <property type="entry name" value="NUDIX_hydrolase_dom"/>
</dbReference>
<dbReference type="PROSITE" id="PS00893">
    <property type="entry name" value="NUDIX_BOX"/>
    <property type="match status" value="1"/>
</dbReference>
<evidence type="ECO:0000259" key="3">
    <source>
        <dbReference type="PROSITE" id="PS51462"/>
    </source>
</evidence>
<sequence length="135" mass="14520">MHPRVFTLAAALVLDSAGRALLVRKRGTDAFMQPGGKIEPGESALQCIVRELAEELTLTLDPADFGYLGRFEAPAANEPGWSVDCEVFTLVTDASVTVAAEIAEARWFDPAAQSFDVPIAPLTSEHVFPLHLAAR</sequence>
<dbReference type="PANTHER" id="PTHR43046">
    <property type="entry name" value="GDP-MANNOSE MANNOSYL HYDROLASE"/>
    <property type="match status" value="1"/>
</dbReference>
<dbReference type="SUPFAM" id="SSF55811">
    <property type="entry name" value="Nudix"/>
    <property type="match status" value="1"/>
</dbReference>
<dbReference type="GO" id="GO:0016787">
    <property type="term" value="F:hydrolase activity"/>
    <property type="evidence" value="ECO:0007669"/>
    <property type="project" value="UniProtKB-KW"/>
</dbReference>
<comment type="cofactor">
    <cofactor evidence="1">
        <name>Mg(2+)</name>
        <dbReference type="ChEBI" id="CHEBI:18420"/>
    </cofactor>
</comment>
<evidence type="ECO:0000313" key="5">
    <source>
        <dbReference type="Proteomes" id="UP000317998"/>
    </source>
</evidence>
<dbReference type="InterPro" id="IPR015797">
    <property type="entry name" value="NUDIX_hydrolase-like_dom_sf"/>
</dbReference>
<reference evidence="4 5" key="1">
    <citation type="submission" date="2019-06" db="EMBL/GenBank/DDBJ databases">
        <title>Sequencing the genomes of 1000 actinobacteria strains.</title>
        <authorList>
            <person name="Klenk H.-P."/>
        </authorList>
    </citation>
    <scope>NUCLEOTIDE SEQUENCE [LARGE SCALE GENOMIC DNA]</scope>
    <source>
        <strain evidence="4 5">DSM 26477</strain>
    </source>
</reference>
<proteinExistence type="predicted"/>
<dbReference type="Pfam" id="PF00293">
    <property type="entry name" value="NUDIX"/>
    <property type="match status" value="1"/>
</dbReference>
<feature type="domain" description="Nudix hydrolase" evidence="3">
    <location>
        <begin position="3"/>
        <end position="135"/>
    </location>
</feature>
<comment type="caution">
    <text evidence="4">The sequence shown here is derived from an EMBL/GenBank/DDBJ whole genome shotgun (WGS) entry which is preliminary data.</text>
</comment>
<dbReference type="AlphaFoldDB" id="A0A542Y1N8"/>
<dbReference type="CDD" id="cd04690">
    <property type="entry name" value="NUDIX_Hydrolase"/>
    <property type="match status" value="1"/>
</dbReference>
<evidence type="ECO:0000256" key="2">
    <source>
        <dbReference type="ARBA" id="ARBA00022801"/>
    </source>
</evidence>
<dbReference type="Proteomes" id="UP000317998">
    <property type="component" value="Unassembled WGS sequence"/>
</dbReference>
<dbReference type="EMBL" id="VFOM01000004">
    <property type="protein sequence ID" value="TQL41998.1"/>
    <property type="molecule type" value="Genomic_DNA"/>
</dbReference>
<name>A0A542Y1N8_9MICO</name>
<organism evidence="4 5">
    <name type="scientific">Homoserinimonas aerilata</name>
    <dbReference type="NCBI Taxonomy" id="1162970"/>
    <lineage>
        <taxon>Bacteria</taxon>
        <taxon>Bacillati</taxon>
        <taxon>Actinomycetota</taxon>
        <taxon>Actinomycetes</taxon>
        <taxon>Micrococcales</taxon>
        <taxon>Microbacteriaceae</taxon>
        <taxon>Homoserinimonas</taxon>
    </lineage>
</organism>
<gene>
    <name evidence="4" type="ORF">FB562_2588</name>
</gene>
<dbReference type="PROSITE" id="PS51462">
    <property type="entry name" value="NUDIX"/>
    <property type="match status" value="1"/>
</dbReference>
<evidence type="ECO:0000256" key="1">
    <source>
        <dbReference type="ARBA" id="ARBA00001946"/>
    </source>
</evidence>
<dbReference type="PANTHER" id="PTHR43046:SF2">
    <property type="entry name" value="8-OXO-DGTP DIPHOSPHATASE-RELATED"/>
    <property type="match status" value="1"/>
</dbReference>
<evidence type="ECO:0000313" key="4">
    <source>
        <dbReference type="EMBL" id="TQL41998.1"/>
    </source>
</evidence>
<dbReference type="Gene3D" id="3.90.79.10">
    <property type="entry name" value="Nucleoside Triphosphate Pyrophosphohydrolase"/>
    <property type="match status" value="1"/>
</dbReference>
<protein>
    <submittedName>
        <fullName evidence="4">ADP-ribose pyrophosphatase YjhB (NUDIX family)</fullName>
    </submittedName>
</protein>